<sequence length="42" mass="4910">MVFLVRLPDSLMFLFDAIIGMDFKGANKIKFLLLLFWRKGGF</sequence>
<evidence type="ECO:0000313" key="1">
    <source>
        <dbReference type="EMBL" id="VAW20731.1"/>
    </source>
</evidence>
<protein>
    <submittedName>
        <fullName evidence="1">Uncharacterized protein</fullName>
    </submittedName>
</protein>
<proteinExistence type="predicted"/>
<reference evidence="1" key="1">
    <citation type="submission" date="2018-06" db="EMBL/GenBank/DDBJ databases">
        <authorList>
            <person name="Zhirakovskaya E."/>
        </authorList>
    </citation>
    <scope>NUCLEOTIDE SEQUENCE</scope>
</reference>
<dbReference type="EMBL" id="UOEQ01000298">
    <property type="protein sequence ID" value="VAW20731.1"/>
    <property type="molecule type" value="Genomic_DNA"/>
</dbReference>
<gene>
    <name evidence="1" type="ORF">MNBD_ALPHA11-1610</name>
</gene>
<organism evidence="1">
    <name type="scientific">hydrothermal vent metagenome</name>
    <dbReference type="NCBI Taxonomy" id="652676"/>
    <lineage>
        <taxon>unclassified sequences</taxon>
        <taxon>metagenomes</taxon>
        <taxon>ecological metagenomes</taxon>
    </lineage>
</organism>
<name>A0A3B0TQ37_9ZZZZ</name>
<accession>A0A3B0TQ37</accession>
<dbReference type="AlphaFoldDB" id="A0A3B0TQ37"/>